<feature type="transmembrane region" description="Helical" evidence="6">
    <location>
        <begin position="61"/>
        <end position="80"/>
    </location>
</feature>
<feature type="transmembrane region" description="Helical" evidence="6">
    <location>
        <begin position="31"/>
        <end position="54"/>
    </location>
</feature>
<reference evidence="7" key="1">
    <citation type="journal article" date="2017" name="Nature">
        <title>Asgard archaea illuminate the origin of eukaryotic cellular complexity.</title>
        <authorList>
            <person name="Zaremba-Niedzwiedzka K."/>
            <person name="Caceres E.F."/>
            <person name="Saw J.H."/>
            <person name="Backstrom D."/>
            <person name="Juzokaite L."/>
            <person name="Vancaester E."/>
            <person name="Seitz K.W."/>
            <person name="Anantharaman K."/>
            <person name="Starnawski P."/>
            <person name="Kjeldsen K.U."/>
            <person name="Scott M.B."/>
            <person name="Nunoura T."/>
            <person name="Banfield J.F."/>
            <person name="Schramm A."/>
            <person name="Baker B.J."/>
            <person name="Spang A."/>
            <person name="Ettema T.J.G."/>
        </authorList>
    </citation>
    <scope>NUCLEOTIDE SEQUENCE</scope>
    <source>
        <strain evidence="7">LCB_4</strain>
    </source>
</reference>
<protein>
    <recommendedName>
        <fullName evidence="9">Arsenical pump membrane protein</fullName>
    </recommendedName>
</protein>
<reference evidence="7" key="2">
    <citation type="journal article" date="2022" name="Nat. Microbiol.">
        <title>A closed Candidatus Odinarchaeum chromosome exposes Asgard archaeal viruses.</title>
        <authorList>
            <person name="Tamarit D."/>
            <person name="Caceres E.F."/>
            <person name="Krupovic M."/>
            <person name="Nijland R."/>
            <person name="Eme L."/>
            <person name="Robinson N.P."/>
            <person name="Ettema T.J.G."/>
        </authorList>
    </citation>
    <scope>NUCLEOTIDE SEQUENCE</scope>
    <source>
        <strain evidence="7">LCB_4</strain>
    </source>
</reference>
<evidence type="ECO:0000256" key="4">
    <source>
        <dbReference type="ARBA" id="ARBA00022989"/>
    </source>
</evidence>
<comment type="subcellular location">
    <subcellularLocation>
        <location evidence="1">Cell membrane</location>
        <topology evidence="1">Multi-pass membrane protein</topology>
    </subcellularLocation>
</comment>
<evidence type="ECO:0000313" key="8">
    <source>
        <dbReference type="Proteomes" id="UP000186851"/>
    </source>
</evidence>
<sequence>MEFKSIAAVAIFTLTLFLLLKRPKGLNIGVAAVIGALLSLLFGTVTVFDALGALTEIWDAALAFFGIVTLSVTLDAMGFFKWAALKIIGYAKGDGRRLYIYIALLTASVSILFANDSAILILTPIVVEITRQLDFKAGSRMVYLFAAGFVADTAAMPLITSNPVNIVSADFFHYTFLDHLLFMGPVTVVTVFFSILVVYLFFRSKIPVVYEAKCVNLDCGFMKSSSSMVKIIFATLISVDVGYVLTSFIRLPVSTVICSGAFFLLIVYYFYYKRAVAASNTYKSLPTLLREVNWGILVFMIGIFMVVQGLRVAGIVDFISSIMFFSSTLPSYAGFLTPSLIVTVLASFMNNWPMTLLGLVSIRHAVSAIGLTPGAATNLIFSNIIGNNIGPHFFPIGSLAILMWFDVIRRGGLTVTLREYLRVGSILSIIEVAFSSLILYFEVGLLGLTLPIFT</sequence>
<dbReference type="PANTHER" id="PTHR43302:SF5">
    <property type="entry name" value="TRANSPORTER ARSB-RELATED"/>
    <property type="match status" value="1"/>
</dbReference>
<evidence type="ECO:0000256" key="3">
    <source>
        <dbReference type="ARBA" id="ARBA00022692"/>
    </source>
</evidence>
<feature type="transmembrane region" description="Helical" evidence="6">
    <location>
        <begin position="332"/>
        <end position="352"/>
    </location>
</feature>
<evidence type="ECO:0000256" key="2">
    <source>
        <dbReference type="ARBA" id="ARBA00022475"/>
    </source>
</evidence>
<feature type="transmembrane region" description="Helical" evidence="6">
    <location>
        <begin position="420"/>
        <end position="441"/>
    </location>
</feature>
<feature type="transmembrane region" description="Helical" evidence="6">
    <location>
        <begin position="100"/>
        <end position="129"/>
    </location>
</feature>
<dbReference type="EMBL" id="CP091871">
    <property type="protein sequence ID" value="WEU40021.1"/>
    <property type="molecule type" value="Genomic_DNA"/>
</dbReference>
<gene>
    <name evidence="7" type="ORF">OdinLCB4_006000</name>
</gene>
<feature type="transmembrane region" description="Helical" evidence="6">
    <location>
        <begin position="364"/>
        <end position="386"/>
    </location>
</feature>
<evidence type="ECO:0008006" key="9">
    <source>
        <dbReference type="Google" id="ProtNLM"/>
    </source>
</evidence>
<evidence type="ECO:0000256" key="1">
    <source>
        <dbReference type="ARBA" id="ARBA00004651"/>
    </source>
</evidence>
<keyword evidence="4 6" id="KW-1133">Transmembrane helix</keyword>
<evidence type="ECO:0000256" key="6">
    <source>
        <dbReference type="SAM" id="Phobius"/>
    </source>
</evidence>
<proteinExistence type="predicted"/>
<keyword evidence="2" id="KW-1003">Cell membrane</keyword>
<feature type="transmembrane region" description="Helical" evidence="6">
    <location>
        <begin position="392"/>
        <end position="408"/>
    </location>
</feature>
<dbReference type="Pfam" id="PF02040">
    <property type="entry name" value="ArsB"/>
    <property type="match status" value="1"/>
</dbReference>
<accession>A0AAF0D1P0</accession>
<name>A0AAF0D1P0_ODILC</name>
<organism evidence="7 8">
    <name type="scientific">Odinarchaeota yellowstonii (strain LCB_4)</name>
    <dbReference type="NCBI Taxonomy" id="1841599"/>
    <lineage>
        <taxon>Archaea</taxon>
        <taxon>Promethearchaeati</taxon>
        <taxon>Candidatus Odinarchaeota</taxon>
        <taxon>Candidatus Odinarchaeia</taxon>
        <taxon>Candidatus Odinarchaeales</taxon>
        <taxon>Candidatus Odinarchaeaceae</taxon>
        <taxon>Candidatus Odinarchaeum</taxon>
    </lineage>
</organism>
<dbReference type="PRINTS" id="PR00758">
    <property type="entry name" value="ARSENICPUMP"/>
</dbReference>
<feature type="transmembrane region" description="Helical" evidence="6">
    <location>
        <begin position="251"/>
        <end position="271"/>
    </location>
</feature>
<dbReference type="Proteomes" id="UP000186851">
    <property type="component" value="Chromosome"/>
</dbReference>
<dbReference type="GO" id="GO:0005886">
    <property type="term" value="C:plasma membrane"/>
    <property type="evidence" value="ECO:0007669"/>
    <property type="project" value="UniProtKB-SubCell"/>
</dbReference>
<feature type="transmembrane region" description="Helical" evidence="6">
    <location>
        <begin position="292"/>
        <end position="312"/>
    </location>
</feature>
<dbReference type="GO" id="GO:0015105">
    <property type="term" value="F:arsenite transmembrane transporter activity"/>
    <property type="evidence" value="ECO:0007669"/>
    <property type="project" value="InterPro"/>
</dbReference>
<evidence type="ECO:0000256" key="5">
    <source>
        <dbReference type="ARBA" id="ARBA00023136"/>
    </source>
</evidence>
<evidence type="ECO:0000313" key="7">
    <source>
        <dbReference type="EMBL" id="WEU40021.1"/>
    </source>
</evidence>
<dbReference type="AlphaFoldDB" id="A0AAF0D1P0"/>
<keyword evidence="5 6" id="KW-0472">Membrane</keyword>
<keyword evidence="3 6" id="KW-0812">Transmembrane</keyword>
<feature type="transmembrane region" description="Helical" evidence="6">
    <location>
        <begin position="227"/>
        <end position="245"/>
    </location>
</feature>
<dbReference type="KEGG" id="oyw:OdinLCB4_006000"/>
<dbReference type="PANTHER" id="PTHR43302">
    <property type="entry name" value="TRANSPORTER ARSB-RELATED"/>
    <property type="match status" value="1"/>
</dbReference>
<feature type="transmembrane region" description="Helical" evidence="6">
    <location>
        <begin position="180"/>
        <end position="202"/>
    </location>
</feature>
<dbReference type="InterPro" id="IPR000802">
    <property type="entry name" value="Arsenical_pump_ArsB"/>
</dbReference>